<dbReference type="PROSITE" id="PS51195">
    <property type="entry name" value="Q_MOTIF"/>
    <property type="match status" value="1"/>
</dbReference>
<evidence type="ECO:0000256" key="8">
    <source>
        <dbReference type="SAM" id="MobiDB-lite"/>
    </source>
</evidence>
<feature type="domain" description="DEAD-box RNA helicase Q" evidence="11">
    <location>
        <begin position="1"/>
        <end position="29"/>
    </location>
</feature>
<dbReference type="GO" id="GO:0003676">
    <property type="term" value="F:nucleic acid binding"/>
    <property type="evidence" value="ECO:0007669"/>
    <property type="project" value="InterPro"/>
</dbReference>
<evidence type="ECO:0000256" key="2">
    <source>
        <dbReference type="ARBA" id="ARBA00022801"/>
    </source>
</evidence>
<dbReference type="InterPro" id="IPR001650">
    <property type="entry name" value="Helicase_C-like"/>
</dbReference>
<evidence type="ECO:0000256" key="3">
    <source>
        <dbReference type="ARBA" id="ARBA00022806"/>
    </source>
</evidence>
<dbReference type="PANTHER" id="PTHR47959">
    <property type="entry name" value="ATP-DEPENDENT RNA HELICASE RHLE-RELATED"/>
    <property type="match status" value="1"/>
</dbReference>
<comment type="similarity">
    <text evidence="5 7">Belongs to the DEAD box helicase family.</text>
</comment>
<dbReference type="EMBL" id="JADIMT010000059">
    <property type="protein sequence ID" value="MBO8436273.1"/>
    <property type="molecule type" value="Genomic_DNA"/>
</dbReference>
<dbReference type="GO" id="GO:0005829">
    <property type="term" value="C:cytosol"/>
    <property type="evidence" value="ECO:0007669"/>
    <property type="project" value="TreeGrafter"/>
</dbReference>
<dbReference type="CDD" id="cd18787">
    <property type="entry name" value="SF2_C_DEAD"/>
    <property type="match status" value="1"/>
</dbReference>
<dbReference type="InterPro" id="IPR000629">
    <property type="entry name" value="RNA-helicase_DEAD-box_CS"/>
</dbReference>
<keyword evidence="3 7" id="KW-0347">Helicase</keyword>
<dbReference type="InterPro" id="IPR027417">
    <property type="entry name" value="P-loop_NTPase"/>
</dbReference>
<evidence type="ECO:0000259" key="11">
    <source>
        <dbReference type="PROSITE" id="PS51195"/>
    </source>
</evidence>
<comment type="caution">
    <text evidence="12">The sequence shown here is derived from an EMBL/GenBank/DDBJ whole genome shotgun (WGS) entry which is preliminary data.</text>
</comment>
<organism evidence="12 13">
    <name type="scientific">Candidatus Ornithospirochaeta stercoripullorum</name>
    <dbReference type="NCBI Taxonomy" id="2840899"/>
    <lineage>
        <taxon>Bacteria</taxon>
        <taxon>Pseudomonadati</taxon>
        <taxon>Spirochaetota</taxon>
        <taxon>Spirochaetia</taxon>
        <taxon>Spirochaetales</taxon>
        <taxon>Spirochaetaceae</taxon>
        <taxon>Spirochaetaceae incertae sedis</taxon>
        <taxon>Candidatus Ornithospirochaeta</taxon>
    </lineage>
</organism>
<dbReference type="SUPFAM" id="SSF52540">
    <property type="entry name" value="P-loop containing nucleoside triphosphate hydrolases"/>
    <property type="match status" value="1"/>
</dbReference>
<accession>A0A9D9E0M3</accession>
<dbReference type="PROSITE" id="PS51194">
    <property type="entry name" value="HELICASE_CTER"/>
    <property type="match status" value="1"/>
</dbReference>
<feature type="domain" description="Helicase C-terminal" evidence="10">
    <location>
        <begin position="231"/>
        <end position="378"/>
    </location>
</feature>
<dbReference type="SMART" id="SM00490">
    <property type="entry name" value="HELICc"/>
    <property type="match status" value="1"/>
</dbReference>
<feature type="region of interest" description="Disordered" evidence="8">
    <location>
        <begin position="383"/>
        <end position="429"/>
    </location>
</feature>
<keyword evidence="1 7" id="KW-0547">Nucleotide-binding</keyword>
<evidence type="ECO:0000256" key="7">
    <source>
        <dbReference type="RuleBase" id="RU000492"/>
    </source>
</evidence>
<sequence length="521" mass="58638">MKFTELPLSEEVLAGIEKAGYTDCTPVQETALPVSLASRDVMVQSKTGSGKTAVYLITILEKYSRNKSGAALIVSPTRELAVQIEEDARILSAGFPEYRIGCFYGGVGYKEQNAELSSGLNLYVGTPGRLLDFAKSNKLDFRCFDTVVLDEADRMFDMGFYPDVQSMFAQMRSSKERQTMLFSATLSTKVRNLAWQYMNEPEEIAVHPEEITVKKITQELFHVTKAEKFGLLLSILKKINPASCLIFTNTKDMAVEVAKRLVMNGYKAEYLMGDMPQSKRLKTLEKMKEGKLPYLVATDVAARGLQIDDLELVVNYDIPEDYESYVHRIGRTARAGKSGKAITLACEEYIYGLEPIENFIQMKIPVIWSDEVGLESVEDKSAGYHYHSRRPGSKRVEKRGEKRRNEKPKGAKTPNKAGQKSSDGKEYEKLSTMSLEERMAYYRKQYGGDGAKKAEHVDKAKKTYSQKKAQDMPKKKPQPSKPQSEAVRKTPSKPQEGQNAEYKSARKGLFARIKAKIFGEK</sequence>
<dbReference type="InterPro" id="IPR014014">
    <property type="entry name" value="RNA_helicase_DEAD_Q_motif"/>
</dbReference>
<gene>
    <name evidence="12" type="ORF">IAA97_04780</name>
</gene>
<dbReference type="InterPro" id="IPR011545">
    <property type="entry name" value="DEAD/DEAH_box_helicase_dom"/>
</dbReference>
<keyword evidence="4 7" id="KW-0067">ATP-binding</keyword>
<dbReference type="InterPro" id="IPR014001">
    <property type="entry name" value="Helicase_ATP-bd"/>
</dbReference>
<dbReference type="Proteomes" id="UP000823615">
    <property type="component" value="Unassembled WGS sequence"/>
</dbReference>
<feature type="compositionally biased region" description="Basic and acidic residues" evidence="8">
    <location>
        <begin position="450"/>
        <end position="461"/>
    </location>
</feature>
<dbReference type="PROSITE" id="PS00039">
    <property type="entry name" value="DEAD_ATP_HELICASE"/>
    <property type="match status" value="1"/>
</dbReference>
<proteinExistence type="inferred from homology"/>
<dbReference type="GO" id="GO:0005524">
    <property type="term" value="F:ATP binding"/>
    <property type="evidence" value="ECO:0007669"/>
    <property type="project" value="UniProtKB-KW"/>
</dbReference>
<evidence type="ECO:0000259" key="10">
    <source>
        <dbReference type="PROSITE" id="PS51194"/>
    </source>
</evidence>
<keyword evidence="2 7" id="KW-0378">Hydrolase</keyword>
<feature type="short sequence motif" description="Q motif" evidence="6">
    <location>
        <begin position="1"/>
        <end position="29"/>
    </location>
</feature>
<name>A0A9D9E0M3_9SPIO</name>
<reference evidence="12" key="1">
    <citation type="submission" date="2020-10" db="EMBL/GenBank/DDBJ databases">
        <authorList>
            <person name="Gilroy R."/>
        </authorList>
    </citation>
    <scope>NUCLEOTIDE SEQUENCE</scope>
    <source>
        <strain evidence="12">7293</strain>
    </source>
</reference>
<evidence type="ECO:0000313" key="13">
    <source>
        <dbReference type="Proteomes" id="UP000823615"/>
    </source>
</evidence>
<reference evidence="12" key="2">
    <citation type="journal article" date="2021" name="PeerJ">
        <title>Extensive microbial diversity within the chicken gut microbiome revealed by metagenomics and culture.</title>
        <authorList>
            <person name="Gilroy R."/>
            <person name="Ravi A."/>
            <person name="Getino M."/>
            <person name="Pursley I."/>
            <person name="Horton D.L."/>
            <person name="Alikhan N.F."/>
            <person name="Baker D."/>
            <person name="Gharbi K."/>
            <person name="Hall N."/>
            <person name="Watson M."/>
            <person name="Adriaenssens E.M."/>
            <person name="Foster-Nyarko E."/>
            <person name="Jarju S."/>
            <person name="Secka A."/>
            <person name="Antonio M."/>
            <person name="Oren A."/>
            <person name="Chaudhuri R.R."/>
            <person name="La Ragione R."/>
            <person name="Hildebrand F."/>
            <person name="Pallen M.J."/>
        </authorList>
    </citation>
    <scope>NUCLEOTIDE SEQUENCE</scope>
    <source>
        <strain evidence="12">7293</strain>
    </source>
</reference>
<dbReference type="GO" id="GO:0003724">
    <property type="term" value="F:RNA helicase activity"/>
    <property type="evidence" value="ECO:0007669"/>
    <property type="project" value="InterPro"/>
</dbReference>
<feature type="compositionally biased region" description="Basic and acidic residues" evidence="8">
    <location>
        <begin position="394"/>
        <end position="409"/>
    </location>
</feature>
<evidence type="ECO:0000256" key="1">
    <source>
        <dbReference type="ARBA" id="ARBA00022741"/>
    </source>
</evidence>
<dbReference type="Pfam" id="PF00270">
    <property type="entry name" value="DEAD"/>
    <property type="match status" value="1"/>
</dbReference>
<protein>
    <submittedName>
        <fullName evidence="12">DEAD/DEAH box helicase</fullName>
    </submittedName>
</protein>
<feature type="region of interest" description="Disordered" evidence="8">
    <location>
        <begin position="448"/>
        <end position="506"/>
    </location>
</feature>
<evidence type="ECO:0000256" key="6">
    <source>
        <dbReference type="PROSITE-ProRule" id="PRU00552"/>
    </source>
</evidence>
<evidence type="ECO:0000256" key="4">
    <source>
        <dbReference type="ARBA" id="ARBA00022840"/>
    </source>
</evidence>
<dbReference type="InterPro" id="IPR044742">
    <property type="entry name" value="DEAD/DEAH_RhlB"/>
</dbReference>
<dbReference type="Pfam" id="PF00271">
    <property type="entry name" value="Helicase_C"/>
    <property type="match status" value="1"/>
</dbReference>
<feature type="domain" description="Helicase ATP-binding" evidence="9">
    <location>
        <begin position="32"/>
        <end position="204"/>
    </location>
</feature>
<evidence type="ECO:0000259" key="9">
    <source>
        <dbReference type="PROSITE" id="PS51192"/>
    </source>
</evidence>
<evidence type="ECO:0000313" key="12">
    <source>
        <dbReference type="EMBL" id="MBO8436273.1"/>
    </source>
</evidence>
<dbReference type="GO" id="GO:0016787">
    <property type="term" value="F:hydrolase activity"/>
    <property type="evidence" value="ECO:0007669"/>
    <property type="project" value="UniProtKB-KW"/>
</dbReference>
<dbReference type="PROSITE" id="PS51192">
    <property type="entry name" value="HELICASE_ATP_BIND_1"/>
    <property type="match status" value="1"/>
</dbReference>
<evidence type="ECO:0000256" key="5">
    <source>
        <dbReference type="ARBA" id="ARBA00038437"/>
    </source>
</evidence>
<dbReference type="AlphaFoldDB" id="A0A9D9E0M3"/>
<dbReference type="Gene3D" id="3.40.50.300">
    <property type="entry name" value="P-loop containing nucleotide triphosphate hydrolases"/>
    <property type="match status" value="2"/>
</dbReference>
<dbReference type="InterPro" id="IPR050079">
    <property type="entry name" value="DEAD_box_RNA_helicase"/>
</dbReference>
<dbReference type="PANTHER" id="PTHR47959:SF10">
    <property type="entry name" value="ATP-DEPENDENT RNA HELICASE RHLB"/>
    <property type="match status" value="1"/>
</dbReference>
<dbReference type="CDD" id="cd00268">
    <property type="entry name" value="DEADc"/>
    <property type="match status" value="1"/>
</dbReference>
<dbReference type="SMART" id="SM00487">
    <property type="entry name" value="DEXDc"/>
    <property type="match status" value="1"/>
</dbReference>